<dbReference type="PROSITE" id="PS50850">
    <property type="entry name" value="MFS"/>
    <property type="match status" value="1"/>
</dbReference>
<dbReference type="InterPro" id="IPR020846">
    <property type="entry name" value="MFS_dom"/>
</dbReference>
<evidence type="ECO:0000256" key="2">
    <source>
        <dbReference type="ARBA" id="ARBA00008537"/>
    </source>
</evidence>
<feature type="transmembrane region" description="Helical" evidence="8">
    <location>
        <begin position="445"/>
        <end position="465"/>
    </location>
</feature>
<keyword evidence="5 8" id="KW-0812">Transmembrane</keyword>
<evidence type="ECO:0000256" key="8">
    <source>
        <dbReference type="SAM" id="Phobius"/>
    </source>
</evidence>
<dbReference type="GO" id="GO:0022857">
    <property type="term" value="F:transmembrane transporter activity"/>
    <property type="evidence" value="ECO:0007669"/>
    <property type="project" value="InterPro"/>
</dbReference>
<comment type="subcellular location">
    <subcellularLocation>
        <location evidence="1">Cell membrane</location>
        <topology evidence="1">Multi-pass membrane protein</topology>
    </subcellularLocation>
</comment>
<comment type="similarity">
    <text evidence="2">Belongs to the major facilitator superfamily. EmrB family.</text>
</comment>
<dbReference type="AlphaFoldDB" id="A0A843YVK0"/>
<dbReference type="Pfam" id="PF07690">
    <property type="entry name" value="MFS_1"/>
    <property type="match status" value="1"/>
</dbReference>
<dbReference type="PANTHER" id="PTHR42718">
    <property type="entry name" value="MAJOR FACILITATOR SUPERFAMILY MULTIDRUG TRANSPORTER MFSC"/>
    <property type="match status" value="1"/>
</dbReference>
<dbReference type="InterPro" id="IPR036259">
    <property type="entry name" value="MFS_trans_sf"/>
</dbReference>
<reference evidence="10 11" key="1">
    <citation type="submission" date="2019-10" db="EMBL/GenBank/DDBJ databases">
        <title>Glaciimonas soli sp. nov., a psychrophilic bacterium isolated from the forest soil of a high elevation mountain in Taiwan.</title>
        <authorList>
            <person name="Wang L.-T."/>
            <person name="Shieh W.Y."/>
        </authorList>
    </citation>
    <scope>NUCLEOTIDE SEQUENCE [LARGE SCALE GENOMIC DNA]</scope>
    <source>
        <strain evidence="10 11">GS1</strain>
    </source>
</reference>
<dbReference type="NCBIfam" id="TIGR00711">
    <property type="entry name" value="efflux_EmrB"/>
    <property type="match status" value="1"/>
</dbReference>
<feature type="transmembrane region" description="Helical" evidence="8">
    <location>
        <begin position="208"/>
        <end position="225"/>
    </location>
</feature>
<sequence>MSNLFSDLEGDDGIPGAQRRLAIIVMVLGTSMTVLDGSIVNVALPMIARDLQVDPSAAVWIANAYMLAGAMTIVAFASLGEIIGFRRLYIGGFALFTVTSLGCALSPNLMTLNIFRFFQGLGAAAAMCIGPALYRTIFPTRLLGAALGVNATVVASSLAAGPAIGGAILAVADWPWLFAVNVPIGIFTLILARKALPHDRGRGGKFDVMGALLSATAMAAIIFAIDGISDQHNREKEWAFVGIALIATLLFIWRQQRAAAPLLPLDIFHSKRFSMSVITSLCSFTGQGIAFIALPFLFQGAYGFSPLMSAALFTPWPVAIAIVAPIAGRMADRHPAAILSTSGLAVYAIGLALLACLGDHASVTDILWRAFICGIGFGFFQSPNNREMLSSAPRNRSGTASGVLAIIRTFGQSMGASLVAILLAFAGVSHAANSAAAIDASAVHIALWVAAGVALLATIVSGLRIQRQKS</sequence>
<keyword evidence="6 8" id="KW-1133">Transmembrane helix</keyword>
<dbReference type="GO" id="GO:0005886">
    <property type="term" value="C:plasma membrane"/>
    <property type="evidence" value="ECO:0007669"/>
    <property type="project" value="UniProtKB-SubCell"/>
</dbReference>
<keyword evidence="11" id="KW-1185">Reference proteome</keyword>
<feature type="transmembrane region" description="Helical" evidence="8">
    <location>
        <begin position="146"/>
        <end position="170"/>
    </location>
</feature>
<evidence type="ECO:0000313" key="11">
    <source>
        <dbReference type="Proteomes" id="UP000451565"/>
    </source>
</evidence>
<dbReference type="OrthoDB" id="9807274at2"/>
<feature type="transmembrane region" description="Helical" evidence="8">
    <location>
        <begin position="237"/>
        <end position="253"/>
    </location>
</feature>
<feature type="domain" description="Major facilitator superfamily (MFS) profile" evidence="9">
    <location>
        <begin position="22"/>
        <end position="469"/>
    </location>
</feature>
<evidence type="ECO:0000259" key="9">
    <source>
        <dbReference type="PROSITE" id="PS50850"/>
    </source>
</evidence>
<dbReference type="SUPFAM" id="SSF103473">
    <property type="entry name" value="MFS general substrate transporter"/>
    <property type="match status" value="1"/>
</dbReference>
<dbReference type="RefSeq" id="WP_153235575.1">
    <property type="nucleotide sequence ID" value="NZ_WINI01000007.1"/>
</dbReference>
<evidence type="ECO:0000256" key="4">
    <source>
        <dbReference type="ARBA" id="ARBA00022475"/>
    </source>
</evidence>
<keyword evidence="4" id="KW-1003">Cell membrane</keyword>
<feature type="transmembrane region" description="Helical" evidence="8">
    <location>
        <begin position="304"/>
        <end position="324"/>
    </location>
</feature>
<keyword evidence="7 8" id="KW-0472">Membrane</keyword>
<feature type="transmembrane region" description="Helical" evidence="8">
    <location>
        <begin position="88"/>
        <end position="108"/>
    </location>
</feature>
<evidence type="ECO:0000313" key="10">
    <source>
        <dbReference type="EMBL" id="MQR02007.1"/>
    </source>
</evidence>
<dbReference type="InterPro" id="IPR004638">
    <property type="entry name" value="EmrB-like"/>
</dbReference>
<organism evidence="10 11">
    <name type="scientific">Glaciimonas soli</name>
    <dbReference type="NCBI Taxonomy" id="2590999"/>
    <lineage>
        <taxon>Bacteria</taxon>
        <taxon>Pseudomonadati</taxon>
        <taxon>Pseudomonadota</taxon>
        <taxon>Betaproteobacteria</taxon>
        <taxon>Burkholderiales</taxon>
        <taxon>Oxalobacteraceae</taxon>
        <taxon>Glaciimonas</taxon>
    </lineage>
</organism>
<feature type="transmembrane region" description="Helical" evidence="8">
    <location>
        <begin position="176"/>
        <end position="196"/>
    </location>
</feature>
<evidence type="ECO:0000256" key="3">
    <source>
        <dbReference type="ARBA" id="ARBA00022448"/>
    </source>
</evidence>
<feature type="transmembrane region" description="Helical" evidence="8">
    <location>
        <begin position="336"/>
        <end position="354"/>
    </location>
</feature>
<dbReference type="Gene3D" id="1.20.1250.20">
    <property type="entry name" value="MFS general substrate transporter like domains"/>
    <property type="match status" value="1"/>
</dbReference>
<evidence type="ECO:0000256" key="5">
    <source>
        <dbReference type="ARBA" id="ARBA00022692"/>
    </source>
</evidence>
<protein>
    <submittedName>
        <fullName evidence="10">DHA2 family efflux MFS transporter permease subunit</fullName>
    </submittedName>
</protein>
<comment type="caution">
    <text evidence="10">The sequence shown here is derived from an EMBL/GenBank/DDBJ whole genome shotgun (WGS) entry which is preliminary data.</text>
</comment>
<dbReference type="PRINTS" id="PR01036">
    <property type="entry name" value="TCRTETB"/>
</dbReference>
<dbReference type="Gene3D" id="1.20.1720.10">
    <property type="entry name" value="Multidrug resistance protein D"/>
    <property type="match status" value="1"/>
</dbReference>
<accession>A0A843YVK0</accession>
<keyword evidence="3" id="KW-0813">Transport</keyword>
<dbReference type="PANTHER" id="PTHR42718:SF9">
    <property type="entry name" value="MAJOR FACILITATOR SUPERFAMILY MULTIDRUG TRANSPORTER MFSC"/>
    <property type="match status" value="1"/>
</dbReference>
<name>A0A843YVK0_9BURK</name>
<feature type="transmembrane region" description="Helical" evidence="8">
    <location>
        <begin position="403"/>
        <end position="425"/>
    </location>
</feature>
<evidence type="ECO:0000256" key="7">
    <source>
        <dbReference type="ARBA" id="ARBA00023136"/>
    </source>
</evidence>
<evidence type="ECO:0000256" key="1">
    <source>
        <dbReference type="ARBA" id="ARBA00004651"/>
    </source>
</evidence>
<dbReference type="EMBL" id="WINI01000007">
    <property type="protein sequence ID" value="MQR02007.1"/>
    <property type="molecule type" value="Genomic_DNA"/>
</dbReference>
<evidence type="ECO:0000256" key="6">
    <source>
        <dbReference type="ARBA" id="ARBA00022989"/>
    </source>
</evidence>
<gene>
    <name evidence="10" type="ORF">GEV47_15115</name>
</gene>
<feature type="transmembrane region" description="Helical" evidence="8">
    <location>
        <begin position="56"/>
        <end position="76"/>
    </location>
</feature>
<dbReference type="InterPro" id="IPR011701">
    <property type="entry name" value="MFS"/>
</dbReference>
<dbReference type="CDD" id="cd17321">
    <property type="entry name" value="MFS_MMR_MDR_like"/>
    <property type="match status" value="1"/>
</dbReference>
<feature type="transmembrane region" description="Helical" evidence="8">
    <location>
        <begin position="21"/>
        <end position="44"/>
    </location>
</feature>
<feature type="transmembrane region" description="Helical" evidence="8">
    <location>
        <begin position="273"/>
        <end position="298"/>
    </location>
</feature>
<feature type="transmembrane region" description="Helical" evidence="8">
    <location>
        <begin position="114"/>
        <end position="134"/>
    </location>
</feature>
<proteinExistence type="inferred from homology"/>
<dbReference type="Proteomes" id="UP000451565">
    <property type="component" value="Unassembled WGS sequence"/>
</dbReference>